<dbReference type="GO" id="GO:0008761">
    <property type="term" value="F:UDP-N-acetylglucosamine 2-epimerase activity"/>
    <property type="evidence" value="ECO:0007669"/>
    <property type="project" value="UniProtKB-EC"/>
</dbReference>
<evidence type="ECO:0000256" key="1">
    <source>
        <dbReference type="ARBA" id="ARBA00023235"/>
    </source>
</evidence>
<evidence type="ECO:0000313" key="6">
    <source>
        <dbReference type="EMBL" id="MBA8923096.1"/>
    </source>
</evidence>
<dbReference type="SUPFAM" id="SSF53756">
    <property type="entry name" value="UDP-Glycosyltransferase/glycogen phosphorylase"/>
    <property type="match status" value="1"/>
</dbReference>
<dbReference type="EMBL" id="JACJID010000001">
    <property type="protein sequence ID" value="MBA8923096.1"/>
    <property type="molecule type" value="Genomic_DNA"/>
</dbReference>
<evidence type="ECO:0000256" key="3">
    <source>
        <dbReference type="ARBA" id="ARBA00038858"/>
    </source>
</evidence>
<dbReference type="EC" id="5.1.3.14" evidence="3"/>
<organism evidence="6 7">
    <name type="scientific">Kutzneria viridogrisea</name>
    <dbReference type="NCBI Taxonomy" id="47990"/>
    <lineage>
        <taxon>Bacteria</taxon>
        <taxon>Bacillati</taxon>
        <taxon>Actinomycetota</taxon>
        <taxon>Actinomycetes</taxon>
        <taxon>Pseudonocardiales</taxon>
        <taxon>Pseudonocardiaceae</taxon>
        <taxon>Kutzneria</taxon>
    </lineage>
</organism>
<evidence type="ECO:0000256" key="4">
    <source>
        <dbReference type="RuleBase" id="RU003513"/>
    </source>
</evidence>
<dbReference type="Proteomes" id="UP000517916">
    <property type="component" value="Unassembled WGS sequence"/>
</dbReference>
<reference evidence="6 7" key="1">
    <citation type="submission" date="2020-08" db="EMBL/GenBank/DDBJ databases">
        <title>Genomic Encyclopedia of Archaeal and Bacterial Type Strains, Phase II (KMG-II): from individual species to whole genera.</title>
        <authorList>
            <person name="Goeker M."/>
        </authorList>
    </citation>
    <scope>NUCLEOTIDE SEQUENCE [LARGE SCALE GENOMIC DNA]</scope>
    <source>
        <strain evidence="6 7">DSM 43850</strain>
    </source>
</reference>
<keyword evidence="7" id="KW-1185">Reference proteome</keyword>
<comment type="similarity">
    <text evidence="2 4">Belongs to the UDP-N-acetylglucosamine 2-epimerase family.</text>
</comment>
<proteinExistence type="inferred from homology"/>
<dbReference type="InterPro" id="IPR003331">
    <property type="entry name" value="UDP_GlcNAc_Epimerase_2_dom"/>
</dbReference>
<protein>
    <recommendedName>
        <fullName evidence="3">UDP-N-acetylglucosamine 2-epimerase (non-hydrolyzing)</fullName>
        <ecNumber evidence="3">5.1.3.14</ecNumber>
    </recommendedName>
</protein>
<dbReference type="PANTHER" id="PTHR43174">
    <property type="entry name" value="UDP-N-ACETYLGLUCOSAMINE 2-EPIMERASE"/>
    <property type="match status" value="1"/>
</dbReference>
<dbReference type="InterPro" id="IPR029767">
    <property type="entry name" value="WecB-like"/>
</dbReference>
<gene>
    <name evidence="6" type="ORF">BC739_000293</name>
</gene>
<evidence type="ECO:0000259" key="5">
    <source>
        <dbReference type="Pfam" id="PF02350"/>
    </source>
</evidence>
<name>A0ABR6B8B1_9PSEU</name>
<accession>A0ABR6B8B1</accession>
<dbReference type="CDD" id="cd03786">
    <property type="entry name" value="GTB_UDP-GlcNAc_2-Epimerase"/>
    <property type="match status" value="1"/>
</dbReference>
<dbReference type="RefSeq" id="WP_182836025.1">
    <property type="nucleotide sequence ID" value="NZ_BAAABQ010000011.1"/>
</dbReference>
<evidence type="ECO:0000313" key="7">
    <source>
        <dbReference type="Proteomes" id="UP000517916"/>
    </source>
</evidence>
<feature type="domain" description="UDP-N-acetylglucosamine 2-epimerase" evidence="5">
    <location>
        <begin position="27"/>
        <end position="371"/>
    </location>
</feature>
<evidence type="ECO:0000256" key="2">
    <source>
        <dbReference type="ARBA" id="ARBA00038209"/>
    </source>
</evidence>
<dbReference type="PANTHER" id="PTHR43174:SF2">
    <property type="entry name" value="UDP-N-ACETYLGLUCOSAMINE 2-EPIMERASE"/>
    <property type="match status" value="1"/>
</dbReference>
<dbReference type="Gene3D" id="3.40.50.2000">
    <property type="entry name" value="Glycogen Phosphorylase B"/>
    <property type="match status" value="2"/>
</dbReference>
<sequence length="400" mass="41848">MVVPEVLVVAGTRPEAIKVAPLAMSMARAGRLRPVLLAAGQHPRLVRESLAAFGLAPAVSVHLRRRSGTLAELAAEVVRELDAAMAARPPDAVVVQGDTSTAAMAAQVAFWRRIPVVHLEAGLRSHDLYSPFPEEANRKIIAQVAALHLTPTEEAARNLAAEGVAGSTVLTTGNTVVDAVLHVAANAPGCADPRVEAAVTRARAGQRRLVLVTAHRRESWGEPLEQVLAAVADLVAAHPDVEVVLPTHPNPAVSGLVHRVLDGLERVVLTAALPYPELARVLSAATLVLSDSGGIQEEAPSFQVPVLVLREVTERMEAVKAGCALLVGTDRELIVKTAGGLLREESARRAMTTVSSPFGDGLAADRAEQAIAWLLGCAPQRPAEFAATSGVPAGRPGGVR</sequence>
<dbReference type="NCBIfam" id="TIGR00236">
    <property type="entry name" value="wecB"/>
    <property type="match status" value="1"/>
</dbReference>
<keyword evidence="1 4" id="KW-0413">Isomerase</keyword>
<comment type="caution">
    <text evidence="6">The sequence shown here is derived from an EMBL/GenBank/DDBJ whole genome shotgun (WGS) entry which is preliminary data.</text>
</comment>
<dbReference type="Pfam" id="PF02350">
    <property type="entry name" value="Epimerase_2"/>
    <property type="match status" value="1"/>
</dbReference>